<evidence type="ECO:0008006" key="2">
    <source>
        <dbReference type="Google" id="ProtNLM"/>
    </source>
</evidence>
<dbReference type="PANTHER" id="PTHR28434">
    <property type="entry name" value="PROTEIN C3ORF33"/>
    <property type="match status" value="1"/>
</dbReference>
<dbReference type="GO" id="GO:0005615">
    <property type="term" value="C:extracellular space"/>
    <property type="evidence" value="ECO:0007669"/>
    <property type="project" value="TreeGrafter"/>
</dbReference>
<name>U5EF53_9DIPT</name>
<dbReference type="InterPro" id="IPR035437">
    <property type="entry name" value="SNase_OB-fold_sf"/>
</dbReference>
<dbReference type="EMBL" id="GANO01004019">
    <property type="protein sequence ID" value="JAB55852.1"/>
    <property type="molecule type" value="mRNA"/>
</dbReference>
<dbReference type="InterPro" id="IPR042421">
    <property type="entry name" value="C3orf33-like"/>
</dbReference>
<feature type="non-terminal residue" evidence="1">
    <location>
        <position position="1"/>
    </location>
</feature>
<sequence>YKNFCDFMEKDTKGVEIGIYTVSGIIFAVAYKKIRPITKFTKPSDIPKHFIKNKQIQYGKIDKIEPSQTVGPLLLVNHKPPVNLLFASKKTLPVKISGLEINANGYSWLQCIAIDKKIEFIPIKTHETHADCLVHIIEPPIQGKKYPKKIDLAHALLSLGFAKLSVTIPKPLPKTHDDLELLKYYKTLLSTEVRAKSKREGLWSATPPPMWPILHAKNLWGNLLFTVTPQSRRLPELVR</sequence>
<organism evidence="1">
    <name type="scientific">Corethrella appendiculata</name>
    <dbReference type="NCBI Taxonomy" id="1370023"/>
    <lineage>
        <taxon>Eukaryota</taxon>
        <taxon>Metazoa</taxon>
        <taxon>Ecdysozoa</taxon>
        <taxon>Arthropoda</taxon>
        <taxon>Hexapoda</taxon>
        <taxon>Insecta</taxon>
        <taxon>Pterygota</taxon>
        <taxon>Neoptera</taxon>
        <taxon>Endopterygota</taxon>
        <taxon>Diptera</taxon>
        <taxon>Nematocera</taxon>
        <taxon>Culicoidea</taxon>
        <taxon>Chaoboridae</taxon>
        <taxon>Corethrella</taxon>
    </lineage>
</organism>
<protein>
    <recommendedName>
        <fullName evidence="2">TNase-like domain-containing protein</fullName>
    </recommendedName>
</protein>
<proteinExistence type="evidence at transcript level"/>
<dbReference type="Gene3D" id="2.40.50.90">
    <property type="match status" value="1"/>
</dbReference>
<dbReference type="AlphaFoldDB" id="U5EF53"/>
<accession>U5EF53</accession>
<dbReference type="PANTHER" id="PTHR28434:SF1">
    <property type="entry name" value="PROTEIN C3ORF33"/>
    <property type="match status" value="1"/>
</dbReference>
<reference evidence="1" key="1">
    <citation type="journal article" date="2014" name="Insect Biochem. Mol. Biol.">
        <title>An insight into the sialome of the frog biting fly, Corethrella appendiculata.</title>
        <authorList>
            <person name="Ribeiro J.M.C."/>
            <person name="Chagas A.C."/>
            <person name="Pham V.M."/>
            <person name="Lounibos L.P."/>
            <person name="Calvo E."/>
        </authorList>
    </citation>
    <scope>NUCLEOTIDE SEQUENCE</scope>
    <source>
        <tissue evidence="1">Salivary glands</tissue>
    </source>
</reference>
<evidence type="ECO:0000313" key="1">
    <source>
        <dbReference type="EMBL" id="JAB55852.1"/>
    </source>
</evidence>